<gene>
    <name evidence="2" type="ORF">RDWZM_006866</name>
</gene>
<keyword evidence="1" id="KW-1133">Transmembrane helix</keyword>
<evidence type="ECO:0000256" key="1">
    <source>
        <dbReference type="SAM" id="Phobius"/>
    </source>
</evidence>
<keyword evidence="1" id="KW-0812">Transmembrane</keyword>
<comment type="caution">
    <text evidence="2">The sequence shown here is derived from an EMBL/GenBank/DDBJ whole genome shotgun (WGS) entry which is preliminary data.</text>
</comment>
<accession>A0A9Q0M8W8</accession>
<reference evidence="2" key="1">
    <citation type="submission" date="2022-12" db="EMBL/GenBank/DDBJ databases">
        <title>Genome assemblies of Blomia tropicalis.</title>
        <authorList>
            <person name="Cui Y."/>
        </authorList>
    </citation>
    <scope>NUCLEOTIDE SEQUENCE</scope>
    <source>
        <tissue evidence="2">Adult mites</tissue>
    </source>
</reference>
<dbReference type="EMBL" id="JAPWDV010000002">
    <property type="protein sequence ID" value="KAJ6221054.1"/>
    <property type="molecule type" value="Genomic_DNA"/>
</dbReference>
<protein>
    <submittedName>
        <fullName evidence="2">Uncharacterized protein</fullName>
    </submittedName>
</protein>
<feature type="transmembrane region" description="Helical" evidence="1">
    <location>
        <begin position="54"/>
        <end position="71"/>
    </location>
</feature>
<feature type="transmembrane region" description="Helical" evidence="1">
    <location>
        <begin position="213"/>
        <end position="229"/>
    </location>
</feature>
<feature type="transmembrane region" description="Helical" evidence="1">
    <location>
        <begin position="626"/>
        <end position="649"/>
    </location>
</feature>
<proteinExistence type="predicted"/>
<keyword evidence="1" id="KW-0472">Membrane</keyword>
<sequence>MDNSLDEKFKEFLRLIRSTIAILIPYKSHTYYSDYYFTIEQIILYRNRLKIWKIKFLIWCCFITNFAIFMASQLEPIGQFWSFIFADIVAYVFEQADNHIHFILISLFSMTAYLIKSVYLNIDVAFLPLCRIFTLYSNEHFLYNYEQQHEFHKPISRLYHGKDVIEHNHRIGYLLANFFQAFTLVGNILCLYSQYMFFKLTIYYYDQLFESSMIGWFIYLFHWLIVISLDFTLSTFIQICYMAAFPGLTILHYVKMRLEQNAELISKRQTYNSSKMMSFIRNDINNFRMIFLLNDMYGRMLAIFILVNIPCNAYVFIRLYFQFDMLNNVIRVIGVALAIQQYVCIALIHVLVAKFSSDAHGSCKKLFNLMATERNQIRHTSNRIRISLSIARLHTRRRYGFTYGKVSLISMQSFIRRMCKELLNSTMSRLSFSSIVQSLTCLIPYKSKSYYIDYLETLEQIIIYRNFKKKLKIYFFDLVEFLYDQRDKHLHNVGMLLSSMTLYMVRSTYLNLDVRFLNLLQIFRYDTYQIKLINNNELIKPIDQYYRGMDVIQYHKKNYAKLIQRRTAYWSTLYLFIRNDLNNFRFIFMLNNMYGRIFASFIFVNVPSNAYLLMRIIFKHETLNRVSFIVGCTLITQQYFAIGVLHLLAAKFSTRIHRPARNLLHLMANERNHVRQMSNRIRINLTILRLHTKKCYGFTYGNITLITMRTFTKVRRLLII</sequence>
<feature type="transmembrane region" description="Helical" evidence="1">
    <location>
        <begin position="297"/>
        <end position="317"/>
    </location>
</feature>
<evidence type="ECO:0000313" key="3">
    <source>
        <dbReference type="Proteomes" id="UP001142055"/>
    </source>
</evidence>
<dbReference type="Proteomes" id="UP001142055">
    <property type="component" value="Chromosome 2"/>
</dbReference>
<evidence type="ECO:0000313" key="2">
    <source>
        <dbReference type="EMBL" id="KAJ6221054.1"/>
    </source>
</evidence>
<feature type="transmembrane region" description="Helical" evidence="1">
    <location>
        <begin position="593"/>
        <end position="614"/>
    </location>
</feature>
<dbReference type="AlphaFoldDB" id="A0A9Q0M8W8"/>
<organism evidence="2 3">
    <name type="scientific">Blomia tropicalis</name>
    <name type="common">Mite</name>
    <dbReference type="NCBI Taxonomy" id="40697"/>
    <lineage>
        <taxon>Eukaryota</taxon>
        <taxon>Metazoa</taxon>
        <taxon>Ecdysozoa</taxon>
        <taxon>Arthropoda</taxon>
        <taxon>Chelicerata</taxon>
        <taxon>Arachnida</taxon>
        <taxon>Acari</taxon>
        <taxon>Acariformes</taxon>
        <taxon>Sarcoptiformes</taxon>
        <taxon>Astigmata</taxon>
        <taxon>Glycyphagoidea</taxon>
        <taxon>Echimyopodidae</taxon>
        <taxon>Blomia</taxon>
    </lineage>
</organism>
<feature type="transmembrane region" description="Helical" evidence="1">
    <location>
        <begin position="329"/>
        <end position="352"/>
    </location>
</feature>
<keyword evidence="3" id="KW-1185">Reference proteome</keyword>
<feature type="transmembrane region" description="Helical" evidence="1">
    <location>
        <begin position="100"/>
        <end position="119"/>
    </location>
</feature>
<feature type="transmembrane region" description="Helical" evidence="1">
    <location>
        <begin position="171"/>
        <end position="192"/>
    </location>
</feature>
<name>A0A9Q0M8W8_BLOTA</name>